<dbReference type="RefSeq" id="WP_037549061.1">
    <property type="nucleotide sequence ID" value="NZ_JNUP01000067.1"/>
</dbReference>
<gene>
    <name evidence="2" type="ORF">DC28_12110</name>
</gene>
<organism evidence="2 3">
    <name type="scientific">Spirochaeta lutea</name>
    <dbReference type="NCBI Taxonomy" id="1480694"/>
    <lineage>
        <taxon>Bacteria</taxon>
        <taxon>Pseudomonadati</taxon>
        <taxon>Spirochaetota</taxon>
        <taxon>Spirochaetia</taxon>
        <taxon>Spirochaetales</taxon>
        <taxon>Spirochaetaceae</taxon>
        <taxon>Spirochaeta</taxon>
    </lineage>
</organism>
<feature type="domain" description="VOC" evidence="1">
    <location>
        <begin position="13"/>
        <end position="138"/>
    </location>
</feature>
<comment type="caution">
    <text evidence="2">The sequence shown here is derived from an EMBL/GenBank/DDBJ whole genome shotgun (WGS) entry which is preliminary data.</text>
</comment>
<dbReference type="EMBL" id="JNUP01000067">
    <property type="protein sequence ID" value="KGE71200.1"/>
    <property type="molecule type" value="Genomic_DNA"/>
</dbReference>
<keyword evidence="3" id="KW-1185">Reference proteome</keyword>
<dbReference type="PANTHER" id="PTHR36110">
    <property type="entry name" value="RING-CLEAVING DIOXYGENASE MHQE-RELATED"/>
    <property type="match status" value="1"/>
</dbReference>
<reference evidence="2 3" key="1">
    <citation type="submission" date="2014-05" db="EMBL/GenBank/DDBJ databases">
        <title>De novo Genome Sequence of Spirocheata sp.</title>
        <authorList>
            <person name="Shivani Y."/>
            <person name="Subhash Y."/>
            <person name="Tushar L."/>
            <person name="Sasikala C."/>
            <person name="Ramana C.V."/>
        </authorList>
    </citation>
    <scope>NUCLEOTIDE SEQUENCE [LARGE SCALE GENOMIC DNA]</scope>
    <source>
        <strain evidence="2 3">JC230</strain>
    </source>
</reference>
<evidence type="ECO:0000313" key="3">
    <source>
        <dbReference type="Proteomes" id="UP000029692"/>
    </source>
</evidence>
<protein>
    <submittedName>
        <fullName evidence="2">Glyoxalase</fullName>
    </submittedName>
</protein>
<proteinExistence type="predicted"/>
<sequence>MKQNEVAPLAVGGIHHITAIAGDPQENLDFYVGVMGLRLVKRSINQDVPDTYHFFFADGGGNPGTDLTFFPWPSMAPRREGASVWGEVSFVVPPGSLEWWTNHLTRSRVRVDEIQERFGEKVLPFRDPHGLNLSLTETETYPDFVFDSWGESPVPGEHQIRALGSVSLTVRDEEASREFLSRALGFRSLGRQGNRHRLGVGEAAGGQRIDLVLDPQAPRGTWGTGAVHHVAFRVPDDQTELLVEQQIHRAGGQSSGVIDRFWFKSVYVREPSGALCEVATDGPGFGVDEDMEHLGETLILPPWYEDQRGAIEQALPAIDLEQARTAGSRT</sequence>
<dbReference type="CDD" id="cd08347">
    <property type="entry name" value="PcpA_C_like"/>
    <property type="match status" value="1"/>
</dbReference>
<dbReference type="InterPro" id="IPR004360">
    <property type="entry name" value="Glyas_Fos-R_dOase_dom"/>
</dbReference>
<name>A0A098QTJ3_9SPIO</name>
<dbReference type="STRING" id="1480694.DC28_12110"/>
<accession>A0A098QTJ3</accession>
<dbReference type="PANTHER" id="PTHR36110:SF4">
    <property type="entry name" value="RING-CLEAVING DIOXYGENASE MHQA-RELATED"/>
    <property type="match status" value="1"/>
</dbReference>
<dbReference type="Pfam" id="PF00903">
    <property type="entry name" value="Glyoxalase"/>
    <property type="match status" value="2"/>
</dbReference>
<dbReference type="InterPro" id="IPR029068">
    <property type="entry name" value="Glyas_Bleomycin-R_OHBP_Dase"/>
</dbReference>
<dbReference type="Proteomes" id="UP000029692">
    <property type="component" value="Unassembled WGS sequence"/>
</dbReference>
<dbReference type="OrthoDB" id="9785698at2"/>
<dbReference type="InterPro" id="IPR052537">
    <property type="entry name" value="Extradiol_RC_dioxygenase"/>
</dbReference>
<dbReference type="SUPFAM" id="SSF54593">
    <property type="entry name" value="Glyoxalase/Bleomycin resistance protein/Dihydroxybiphenyl dioxygenase"/>
    <property type="match status" value="1"/>
</dbReference>
<dbReference type="AlphaFoldDB" id="A0A098QTJ3"/>
<feature type="domain" description="VOC" evidence="1">
    <location>
        <begin position="162"/>
        <end position="281"/>
    </location>
</feature>
<dbReference type="Gene3D" id="3.10.180.10">
    <property type="entry name" value="2,3-Dihydroxybiphenyl 1,2-Dioxygenase, domain 1"/>
    <property type="match status" value="2"/>
</dbReference>
<evidence type="ECO:0000313" key="2">
    <source>
        <dbReference type="EMBL" id="KGE71200.1"/>
    </source>
</evidence>
<dbReference type="InterPro" id="IPR037523">
    <property type="entry name" value="VOC_core"/>
</dbReference>
<evidence type="ECO:0000259" key="1">
    <source>
        <dbReference type="PROSITE" id="PS51819"/>
    </source>
</evidence>
<dbReference type="PROSITE" id="PS51819">
    <property type="entry name" value="VOC"/>
    <property type="match status" value="2"/>
</dbReference>
<dbReference type="eggNOG" id="COG0346">
    <property type="taxonomic scope" value="Bacteria"/>
</dbReference>